<evidence type="ECO:0000256" key="2">
    <source>
        <dbReference type="ARBA" id="ARBA00022729"/>
    </source>
</evidence>
<dbReference type="EMBL" id="CAAE01014744">
    <property type="protein sequence ID" value="CAG04587.1"/>
    <property type="molecule type" value="Genomic_DNA"/>
</dbReference>
<dbReference type="Gene3D" id="1.25.40.10">
    <property type="entry name" value="Tetratricopeptide repeat domain"/>
    <property type="match status" value="1"/>
</dbReference>
<dbReference type="Pfam" id="PF00226">
    <property type="entry name" value="DnaJ"/>
    <property type="match status" value="1"/>
</dbReference>
<proteinExistence type="predicted"/>
<dbReference type="SUPFAM" id="SSF48452">
    <property type="entry name" value="TPR-like"/>
    <property type="match status" value="1"/>
</dbReference>
<dbReference type="InterPro" id="IPR051727">
    <property type="entry name" value="DnaJ_C3_Co-chaperones"/>
</dbReference>
<sequence>MDWCRRAGLSGVLCSLALLCVLLDIQLDGVLGATQAEIEHHLEMGRKLLAAGQLAEALSHYHSAVEGDAKNYLTFYKRAAVFLAMGKSKSALPDLTRAIQLKPDFLAARLQRGNILLKQGNTQEAREDFNEVLQRSADNEEAQQQLMKTHELVGLQEEAHAAYHQGDYSTTISVLERVIEISPWDPDVRELRAECYIRMGDPQKAIQDLAPTARLRNDNRAAFLKLSMLHYALGEHHESLSNIRECLKLDQDDKECFSHYKQVKKLSKQLDSAEELIQSESYQEAIDKYEAVMKTEPNVPYYTNLAKERVCFSLVKVSGAKDLFTIPCFYTLKLLKHQRRLLCAHLQMKSTHDAIDACSEAHQRDPRNANILRDRAEAYILNQEYEKAVEDYKEALDFDDKQEIKEGLERAQKLLKISQKRDYYKILGVSMYAARRGAAAVGPCCSGLTCLGPLGRSANKQEIIKAYRKLAQQWHPDNFQSEAEKKEAEKKFIDIASAKEVLTDPEMRQKFDAGEDPLDPENQQGGGGREQPWPFHFDPFQSGGSFHFKFQYN</sequence>
<feature type="non-terminal residue" evidence="9">
    <location>
        <position position="1"/>
    </location>
</feature>
<dbReference type="Gene3D" id="1.10.287.110">
    <property type="entry name" value="DnaJ domain"/>
    <property type="match status" value="1"/>
</dbReference>
<feature type="coiled-coil region" evidence="5">
    <location>
        <begin position="375"/>
        <end position="421"/>
    </location>
</feature>
<reference evidence="9" key="2">
    <citation type="submission" date="2004-02" db="EMBL/GenBank/DDBJ databases">
        <authorList>
            <consortium name="Genoscope"/>
            <consortium name="Whitehead Institute Centre for Genome Research"/>
        </authorList>
    </citation>
    <scope>NUCLEOTIDE SEQUENCE</scope>
</reference>
<feature type="chain" id="PRO_5004243319" evidence="7">
    <location>
        <begin position="33"/>
        <end position="553"/>
    </location>
</feature>
<dbReference type="SMART" id="SM00028">
    <property type="entry name" value="TPR"/>
    <property type="match status" value="9"/>
</dbReference>
<dbReference type="InterPro" id="IPR011990">
    <property type="entry name" value="TPR-like_helical_dom_sf"/>
</dbReference>
<evidence type="ECO:0000256" key="5">
    <source>
        <dbReference type="SAM" id="Coils"/>
    </source>
</evidence>
<keyword evidence="3" id="KW-0256">Endoplasmic reticulum</keyword>
<dbReference type="Pfam" id="PF13432">
    <property type="entry name" value="TPR_16"/>
    <property type="match status" value="2"/>
</dbReference>
<feature type="region of interest" description="Disordered" evidence="6">
    <location>
        <begin position="504"/>
        <end position="536"/>
    </location>
</feature>
<keyword evidence="4" id="KW-0802">TPR repeat</keyword>
<dbReference type="GO" id="GO:0051787">
    <property type="term" value="F:misfolded protein binding"/>
    <property type="evidence" value="ECO:0007669"/>
    <property type="project" value="TreeGrafter"/>
</dbReference>
<keyword evidence="2 7" id="KW-0732">Signal</keyword>
<dbReference type="PRINTS" id="PR00625">
    <property type="entry name" value="JDOMAIN"/>
</dbReference>
<feature type="repeat" description="TPR" evidence="4">
    <location>
        <begin position="72"/>
        <end position="105"/>
    </location>
</feature>
<feature type="repeat" description="TPR" evidence="4">
    <location>
        <begin position="106"/>
        <end position="139"/>
    </location>
</feature>
<dbReference type="Pfam" id="PF14559">
    <property type="entry name" value="TPR_19"/>
    <property type="match status" value="1"/>
</dbReference>
<evidence type="ECO:0000256" key="3">
    <source>
        <dbReference type="ARBA" id="ARBA00022824"/>
    </source>
</evidence>
<dbReference type="GO" id="GO:0051087">
    <property type="term" value="F:protein-folding chaperone binding"/>
    <property type="evidence" value="ECO:0007669"/>
    <property type="project" value="TreeGrafter"/>
</dbReference>
<feature type="repeat" description="TPR" evidence="4">
    <location>
        <begin position="369"/>
        <end position="402"/>
    </location>
</feature>
<keyword evidence="5" id="KW-0175">Coiled coil</keyword>
<dbReference type="InterPro" id="IPR001623">
    <property type="entry name" value="DnaJ_domain"/>
</dbReference>
<dbReference type="PANTHER" id="PTHR44140">
    <property type="entry name" value="LD25575P"/>
    <property type="match status" value="1"/>
</dbReference>
<name>Q4S445_TETNG</name>
<dbReference type="PROSITE" id="PS50076">
    <property type="entry name" value="DNAJ_2"/>
    <property type="match status" value="1"/>
</dbReference>
<gene>
    <name evidence="9" type="ORF">GSTENG00024356001</name>
</gene>
<comment type="subcellular location">
    <subcellularLocation>
        <location evidence="1">Endoplasmic reticulum</location>
    </subcellularLocation>
</comment>
<evidence type="ECO:0000256" key="1">
    <source>
        <dbReference type="ARBA" id="ARBA00004240"/>
    </source>
</evidence>
<dbReference type="CDD" id="cd06257">
    <property type="entry name" value="DnaJ"/>
    <property type="match status" value="1"/>
</dbReference>
<dbReference type="PANTHER" id="PTHR44140:SF1">
    <property type="entry name" value="DNAJ (HSP40) HOMOLOG, SUBFAMILY C, MEMBER 3B PRECURSOR"/>
    <property type="match status" value="1"/>
</dbReference>
<dbReference type="Pfam" id="PF13181">
    <property type="entry name" value="TPR_8"/>
    <property type="match status" value="1"/>
</dbReference>
<dbReference type="InterPro" id="IPR019734">
    <property type="entry name" value="TPR_rpt"/>
</dbReference>
<accession>Q4S445</accession>
<dbReference type="SMART" id="SM00271">
    <property type="entry name" value="DnaJ"/>
    <property type="match status" value="1"/>
</dbReference>
<dbReference type="KEGG" id="tng:GSTEN00024356G001"/>
<evidence type="ECO:0000259" key="8">
    <source>
        <dbReference type="PROSITE" id="PS50076"/>
    </source>
</evidence>
<comment type="caution">
    <text evidence="9">The sequence shown here is derived from an EMBL/GenBank/DDBJ whole genome shotgun (WGS) entry which is preliminary data.</text>
</comment>
<dbReference type="AlphaFoldDB" id="Q4S445"/>
<dbReference type="SUPFAM" id="SSF46565">
    <property type="entry name" value="Chaperone J-domain"/>
    <property type="match status" value="1"/>
</dbReference>
<protein>
    <submittedName>
        <fullName evidence="9">(spotted green pufferfish) hypothetical protein</fullName>
    </submittedName>
</protein>
<feature type="domain" description="J" evidence="8">
    <location>
        <begin position="422"/>
        <end position="515"/>
    </location>
</feature>
<evidence type="ECO:0000256" key="4">
    <source>
        <dbReference type="PROSITE-ProRule" id="PRU00339"/>
    </source>
</evidence>
<dbReference type="OrthoDB" id="1726119at2759"/>
<dbReference type="InterPro" id="IPR036869">
    <property type="entry name" value="J_dom_sf"/>
</dbReference>
<evidence type="ECO:0000256" key="7">
    <source>
        <dbReference type="SAM" id="SignalP"/>
    </source>
</evidence>
<dbReference type="PROSITE" id="PS50005">
    <property type="entry name" value="TPR"/>
    <property type="match status" value="3"/>
</dbReference>
<organism evidence="9">
    <name type="scientific">Tetraodon nigroviridis</name>
    <name type="common">Spotted green pufferfish</name>
    <name type="synonym">Chelonodon nigroviridis</name>
    <dbReference type="NCBI Taxonomy" id="99883"/>
    <lineage>
        <taxon>Eukaryota</taxon>
        <taxon>Metazoa</taxon>
        <taxon>Chordata</taxon>
        <taxon>Craniata</taxon>
        <taxon>Vertebrata</taxon>
        <taxon>Euteleostomi</taxon>
        <taxon>Actinopterygii</taxon>
        <taxon>Neopterygii</taxon>
        <taxon>Teleostei</taxon>
        <taxon>Neoteleostei</taxon>
        <taxon>Acanthomorphata</taxon>
        <taxon>Eupercaria</taxon>
        <taxon>Tetraodontiformes</taxon>
        <taxon>Tetradontoidea</taxon>
        <taxon>Tetraodontidae</taxon>
        <taxon>Tetraodon</taxon>
    </lineage>
</organism>
<feature type="compositionally biased region" description="Basic and acidic residues" evidence="6">
    <location>
        <begin position="504"/>
        <end position="513"/>
    </location>
</feature>
<dbReference type="GO" id="GO:0034975">
    <property type="term" value="P:protein folding in endoplasmic reticulum"/>
    <property type="evidence" value="ECO:0007669"/>
    <property type="project" value="TreeGrafter"/>
</dbReference>
<evidence type="ECO:0000256" key="6">
    <source>
        <dbReference type="SAM" id="MobiDB-lite"/>
    </source>
</evidence>
<feature type="signal peptide" evidence="7">
    <location>
        <begin position="1"/>
        <end position="32"/>
    </location>
</feature>
<dbReference type="GO" id="GO:0005783">
    <property type="term" value="C:endoplasmic reticulum"/>
    <property type="evidence" value="ECO:0007669"/>
    <property type="project" value="UniProtKB-SubCell"/>
</dbReference>
<evidence type="ECO:0000313" key="9">
    <source>
        <dbReference type="EMBL" id="CAG04587.1"/>
    </source>
</evidence>
<reference evidence="9" key="1">
    <citation type="journal article" date="2004" name="Nature">
        <title>Genome duplication in the teleost fish Tetraodon nigroviridis reveals the early vertebrate proto-karyotype.</title>
        <authorList>
            <person name="Jaillon O."/>
            <person name="Aury J.-M."/>
            <person name="Brunet F."/>
            <person name="Petit J.-L."/>
            <person name="Stange-Thomann N."/>
            <person name="Mauceli E."/>
            <person name="Bouneau L."/>
            <person name="Fischer C."/>
            <person name="Ozouf-Costaz C."/>
            <person name="Bernot A."/>
            <person name="Nicaud S."/>
            <person name="Jaffe D."/>
            <person name="Fisher S."/>
            <person name="Lutfalla G."/>
            <person name="Dossat C."/>
            <person name="Segurens B."/>
            <person name="Dasilva C."/>
            <person name="Salanoubat M."/>
            <person name="Levy M."/>
            <person name="Boudet N."/>
            <person name="Castellano S."/>
            <person name="Anthouard V."/>
            <person name="Jubin C."/>
            <person name="Castelli V."/>
            <person name="Katinka M."/>
            <person name="Vacherie B."/>
            <person name="Biemont C."/>
            <person name="Skalli Z."/>
            <person name="Cattolico L."/>
            <person name="Poulain J."/>
            <person name="De Berardinis V."/>
            <person name="Cruaud C."/>
            <person name="Duprat S."/>
            <person name="Brottier P."/>
            <person name="Coutanceau J.-P."/>
            <person name="Gouzy J."/>
            <person name="Parra G."/>
            <person name="Lardier G."/>
            <person name="Chapple C."/>
            <person name="McKernan K.J."/>
            <person name="McEwan P."/>
            <person name="Bosak S."/>
            <person name="Kellis M."/>
            <person name="Volff J.-N."/>
            <person name="Guigo R."/>
            <person name="Zody M.C."/>
            <person name="Mesirov J."/>
            <person name="Lindblad-Toh K."/>
            <person name="Birren B."/>
            <person name="Nusbaum C."/>
            <person name="Kahn D."/>
            <person name="Robinson-Rechavi M."/>
            <person name="Laudet V."/>
            <person name="Schachter V."/>
            <person name="Quetier F."/>
            <person name="Saurin W."/>
            <person name="Scarpelli C."/>
            <person name="Wincker P."/>
            <person name="Lander E.S."/>
            <person name="Weissenbach J."/>
            <person name="Roest Crollius H."/>
        </authorList>
    </citation>
    <scope>NUCLEOTIDE SEQUENCE [LARGE SCALE GENOMIC DNA]</scope>
</reference>